<accession>A0A233RFF1</accession>
<evidence type="ECO:0000256" key="4">
    <source>
        <dbReference type="ARBA" id="ARBA00017099"/>
    </source>
</evidence>
<evidence type="ECO:0000256" key="1">
    <source>
        <dbReference type="ARBA" id="ARBA00004781"/>
    </source>
</evidence>
<dbReference type="PANTHER" id="PTHR10491:SF4">
    <property type="entry name" value="METHIONINE ADENOSYLTRANSFERASE 2 SUBUNIT BETA"/>
    <property type="match status" value="1"/>
</dbReference>
<comment type="catalytic activity">
    <reaction evidence="5 6">
        <text>dTDP-beta-L-rhamnose + NADP(+) = dTDP-4-dehydro-beta-L-rhamnose + NADPH + H(+)</text>
        <dbReference type="Rhea" id="RHEA:21796"/>
        <dbReference type="ChEBI" id="CHEBI:15378"/>
        <dbReference type="ChEBI" id="CHEBI:57510"/>
        <dbReference type="ChEBI" id="CHEBI:57783"/>
        <dbReference type="ChEBI" id="CHEBI:58349"/>
        <dbReference type="ChEBI" id="CHEBI:62830"/>
        <dbReference type="EC" id="1.1.1.133"/>
    </reaction>
</comment>
<sequence length="290" mass="31914">MPQPKILITGGNGQVGFELRRQLVLHGQLLAPCRQQLDLANADAVAAYLEAEQPDLIINAAAYTAVDKAETDQAQATRLNAELPAQLADYCQPYDKRLVHYSSDYVYPGTGTSPWREDDTTGPQNIYGHSKLQGDLAVQSSGCSHLVFRTSWVYAARGNNFMKTMLHLGKDRTELSVVNDQIGAPTPARLIAQVTSLALERQLANGVYHLAPRGTTSWQQFAQAIFDQARALGQELAVQQVKGIPSCEYPTPAARPLNSRMSLSKLEQALGAELPHWQQQLQLTLEEFFA</sequence>
<comment type="pathway">
    <text evidence="1 6">Carbohydrate biosynthesis; dTDP-L-rhamnose biosynthesis.</text>
</comment>
<dbReference type="CDD" id="cd05254">
    <property type="entry name" value="dTDP_HR_like_SDR_e"/>
    <property type="match status" value="1"/>
</dbReference>
<dbReference type="Proteomes" id="UP000242757">
    <property type="component" value="Unassembled WGS sequence"/>
</dbReference>
<dbReference type="InterPro" id="IPR029903">
    <property type="entry name" value="RmlD-like-bd"/>
</dbReference>
<keyword evidence="6" id="KW-0521">NADP</keyword>
<evidence type="ECO:0000313" key="8">
    <source>
        <dbReference type="EMBL" id="OXY82117.1"/>
    </source>
</evidence>
<dbReference type="EMBL" id="NBIM01000001">
    <property type="protein sequence ID" value="OXY82117.1"/>
    <property type="molecule type" value="Genomic_DNA"/>
</dbReference>
<dbReference type="UniPathway" id="UPA00124"/>
<reference evidence="8 9" key="1">
    <citation type="submission" date="2017-08" db="EMBL/GenBank/DDBJ databases">
        <title>A Genome Sequence of Oceanimonas doudoroffii ATCC 27123T.</title>
        <authorList>
            <person name="Brennan M.A."/>
            <person name="Maclea K.S."/>
            <person name="Mcclelland W.D."/>
            <person name="Trachtenberg A.M."/>
        </authorList>
    </citation>
    <scope>NUCLEOTIDE SEQUENCE [LARGE SCALE GENOMIC DNA]</scope>
    <source>
        <strain evidence="8 9">ATCC 27123</strain>
    </source>
</reference>
<evidence type="ECO:0000256" key="5">
    <source>
        <dbReference type="ARBA" id="ARBA00048200"/>
    </source>
</evidence>
<protein>
    <recommendedName>
        <fullName evidence="4 6">dTDP-4-dehydrorhamnose reductase</fullName>
        <ecNumber evidence="3 6">1.1.1.133</ecNumber>
    </recommendedName>
</protein>
<gene>
    <name evidence="8" type="primary">rfbD</name>
    <name evidence="8" type="ORF">B6S08_00850</name>
</gene>
<comment type="similarity">
    <text evidence="2 6">Belongs to the dTDP-4-dehydrorhamnose reductase family.</text>
</comment>
<dbReference type="RefSeq" id="WP_094198896.1">
    <property type="nucleotide sequence ID" value="NZ_NBIM01000001.1"/>
</dbReference>
<dbReference type="AlphaFoldDB" id="A0A233RFF1"/>
<dbReference type="GO" id="GO:0008831">
    <property type="term" value="F:dTDP-4-dehydrorhamnose reductase activity"/>
    <property type="evidence" value="ECO:0007669"/>
    <property type="project" value="UniProtKB-EC"/>
</dbReference>
<proteinExistence type="inferred from homology"/>
<name>A0A233RFF1_9GAMM</name>
<keyword evidence="6" id="KW-0560">Oxidoreductase</keyword>
<comment type="cofactor">
    <cofactor evidence="6">
        <name>Mg(2+)</name>
        <dbReference type="ChEBI" id="CHEBI:18420"/>
    </cofactor>
    <text evidence="6">Binds 1 Mg(2+) ion per monomer.</text>
</comment>
<evidence type="ECO:0000256" key="2">
    <source>
        <dbReference type="ARBA" id="ARBA00010944"/>
    </source>
</evidence>
<dbReference type="GO" id="GO:0019305">
    <property type="term" value="P:dTDP-rhamnose biosynthetic process"/>
    <property type="evidence" value="ECO:0007669"/>
    <property type="project" value="UniProtKB-UniPathway"/>
</dbReference>
<dbReference type="GO" id="GO:0009243">
    <property type="term" value="P:O antigen biosynthetic process"/>
    <property type="evidence" value="ECO:0007669"/>
    <property type="project" value="UniProtKB-UniPathway"/>
</dbReference>
<dbReference type="InterPro" id="IPR036291">
    <property type="entry name" value="NAD(P)-bd_dom_sf"/>
</dbReference>
<comment type="function">
    <text evidence="6">Catalyzes the reduction of dTDP-6-deoxy-L-lyxo-4-hexulose to yield dTDP-L-rhamnose.</text>
</comment>
<comment type="caution">
    <text evidence="8">The sequence shown here is derived from an EMBL/GenBank/DDBJ whole genome shotgun (WGS) entry which is preliminary data.</text>
</comment>
<dbReference type="Gene3D" id="3.90.25.10">
    <property type="entry name" value="UDP-galactose 4-epimerase, domain 1"/>
    <property type="match status" value="1"/>
</dbReference>
<evidence type="ECO:0000313" key="9">
    <source>
        <dbReference type="Proteomes" id="UP000242757"/>
    </source>
</evidence>
<evidence type="ECO:0000256" key="6">
    <source>
        <dbReference type="RuleBase" id="RU364082"/>
    </source>
</evidence>
<dbReference type="GO" id="GO:0005829">
    <property type="term" value="C:cytosol"/>
    <property type="evidence" value="ECO:0007669"/>
    <property type="project" value="TreeGrafter"/>
</dbReference>
<dbReference type="PANTHER" id="PTHR10491">
    <property type="entry name" value="DTDP-4-DEHYDRORHAMNOSE REDUCTASE"/>
    <property type="match status" value="1"/>
</dbReference>
<organism evidence="8 9">
    <name type="scientific">Oceanimonas doudoroffii</name>
    <dbReference type="NCBI Taxonomy" id="84158"/>
    <lineage>
        <taxon>Bacteria</taxon>
        <taxon>Pseudomonadati</taxon>
        <taxon>Pseudomonadota</taxon>
        <taxon>Gammaproteobacteria</taxon>
        <taxon>Aeromonadales</taxon>
        <taxon>Aeromonadaceae</taxon>
        <taxon>Oceanimonas</taxon>
    </lineage>
</organism>
<dbReference type="EC" id="1.1.1.133" evidence="3 6"/>
<dbReference type="Gene3D" id="3.40.50.720">
    <property type="entry name" value="NAD(P)-binding Rossmann-like Domain"/>
    <property type="match status" value="1"/>
</dbReference>
<evidence type="ECO:0000256" key="3">
    <source>
        <dbReference type="ARBA" id="ARBA00012929"/>
    </source>
</evidence>
<dbReference type="UniPathway" id="UPA00281"/>
<feature type="domain" description="RmlD-like substrate binding" evidence="7">
    <location>
        <begin position="5"/>
        <end position="288"/>
    </location>
</feature>
<evidence type="ECO:0000259" key="7">
    <source>
        <dbReference type="Pfam" id="PF04321"/>
    </source>
</evidence>
<dbReference type="Pfam" id="PF04321">
    <property type="entry name" value="RmlD_sub_bind"/>
    <property type="match status" value="1"/>
</dbReference>
<dbReference type="OrthoDB" id="9803892at2"/>
<keyword evidence="9" id="KW-1185">Reference proteome</keyword>
<dbReference type="SUPFAM" id="SSF51735">
    <property type="entry name" value="NAD(P)-binding Rossmann-fold domains"/>
    <property type="match status" value="1"/>
</dbReference>
<dbReference type="NCBIfam" id="TIGR01214">
    <property type="entry name" value="rmlD"/>
    <property type="match status" value="1"/>
</dbReference>
<dbReference type="InterPro" id="IPR005913">
    <property type="entry name" value="dTDP_dehydrorham_reduct"/>
</dbReference>